<evidence type="ECO:0000259" key="3">
    <source>
        <dbReference type="Pfam" id="PF14371"/>
    </source>
</evidence>
<comment type="caution">
    <text evidence="4">The sequence shown here is derived from an EMBL/GenBank/DDBJ whole genome shotgun (WGS) entry which is preliminary data.</text>
</comment>
<proteinExistence type="predicted"/>
<feature type="chain" id="PRO_5045516643" description="DUF4412 domain-containing protein" evidence="2">
    <location>
        <begin position="28"/>
        <end position="252"/>
    </location>
</feature>
<sequence length="252" mass="28088">MKRILSLLSPFLPFSFVAHLLSFPTLAQQGTVEYKTTMMGGPQAVSSTSTMYYAKGNVRTEINVALPGVSRSMKQTILLLANKPNTLYMLNEANRTYSETSLKDAEKATGAQNITVTVIGKEKIKNLNTTHAEVKIGQGTMDVWTTKEIPGYADMQALMRANRSMGNANLYEELKKKGADGFFVRMATSTGRGEMLMELERYDTKPVAASLFQIPSDYKKVDAPDPAGMMNMSPAERQKFMQEMQKRQKSRQ</sequence>
<evidence type="ECO:0000313" key="4">
    <source>
        <dbReference type="EMBL" id="GAA4409963.1"/>
    </source>
</evidence>
<keyword evidence="5" id="KW-1185">Reference proteome</keyword>
<organism evidence="4 5">
    <name type="scientific">Nibrella viscosa</name>
    <dbReference type="NCBI Taxonomy" id="1084524"/>
    <lineage>
        <taxon>Bacteria</taxon>
        <taxon>Pseudomonadati</taxon>
        <taxon>Bacteroidota</taxon>
        <taxon>Cytophagia</taxon>
        <taxon>Cytophagales</taxon>
        <taxon>Spirosomataceae</taxon>
        <taxon>Nibrella</taxon>
    </lineage>
</organism>
<protein>
    <recommendedName>
        <fullName evidence="3">DUF4412 domain-containing protein</fullName>
    </recommendedName>
</protein>
<dbReference type="EMBL" id="BAABHB010000006">
    <property type="protein sequence ID" value="GAA4409963.1"/>
    <property type="molecule type" value="Genomic_DNA"/>
</dbReference>
<feature type="region of interest" description="Disordered" evidence="1">
    <location>
        <begin position="223"/>
        <end position="252"/>
    </location>
</feature>
<feature type="compositionally biased region" description="Basic and acidic residues" evidence="1">
    <location>
        <begin position="236"/>
        <end position="246"/>
    </location>
</feature>
<reference evidence="5" key="1">
    <citation type="journal article" date="2019" name="Int. J. Syst. Evol. Microbiol.">
        <title>The Global Catalogue of Microorganisms (GCM) 10K type strain sequencing project: providing services to taxonomists for standard genome sequencing and annotation.</title>
        <authorList>
            <consortium name="The Broad Institute Genomics Platform"/>
            <consortium name="The Broad Institute Genome Sequencing Center for Infectious Disease"/>
            <person name="Wu L."/>
            <person name="Ma J."/>
        </authorList>
    </citation>
    <scope>NUCLEOTIDE SEQUENCE [LARGE SCALE GENOMIC DNA]</scope>
    <source>
        <strain evidence="5">JCM 17925</strain>
    </source>
</reference>
<dbReference type="RefSeq" id="WP_345269051.1">
    <property type="nucleotide sequence ID" value="NZ_BAABHB010000006.1"/>
</dbReference>
<evidence type="ECO:0000256" key="2">
    <source>
        <dbReference type="SAM" id="SignalP"/>
    </source>
</evidence>
<dbReference type="InterPro" id="IPR025524">
    <property type="entry name" value="DUF4412"/>
</dbReference>
<dbReference type="Pfam" id="PF14371">
    <property type="entry name" value="DUF4412"/>
    <property type="match status" value="1"/>
</dbReference>
<dbReference type="Proteomes" id="UP001500936">
    <property type="component" value="Unassembled WGS sequence"/>
</dbReference>
<feature type="domain" description="DUF4412" evidence="3">
    <location>
        <begin position="30"/>
        <end position="218"/>
    </location>
</feature>
<evidence type="ECO:0000256" key="1">
    <source>
        <dbReference type="SAM" id="MobiDB-lite"/>
    </source>
</evidence>
<evidence type="ECO:0000313" key="5">
    <source>
        <dbReference type="Proteomes" id="UP001500936"/>
    </source>
</evidence>
<feature type="signal peptide" evidence="2">
    <location>
        <begin position="1"/>
        <end position="27"/>
    </location>
</feature>
<name>A0ABP8KN75_9BACT</name>
<keyword evidence="2" id="KW-0732">Signal</keyword>
<gene>
    <name evidence="4" type="ORF">GCM10023187_34000</name>
</gene>
<accession>A0ABP8KN75</accession>